<dbReference type="InterPro" id="IPR030916">
    <property type="entry name" value="ELWxxDGT_rpt"/>
</dbReference>
<dbReference type="RefSeq" id="WP_111344817.1">
    <property type="nucleotide sequence ID" value="NZ_QLII01000001.1"/>
</dbReference>
<dbReference type="OrthoDB" id="1489153at2"/>
<protein>
    <recommendedName>
        <fullName evidence="4">Hyalin</fullName>
    </recommendedName>
</protein>
<dbReference type="EMBL" id="QLII01000001">
    <property type="protein sequence ID" value="RAI75905.1"/>
    <property type="molecule type" value="Genomic_DNA"/>
</dbReference>
<organism evidence="2 3">
    <name type="scientific">Spirosoma telluris</name>
    <dbReference type="NCBI Taxonomy" id="2183553"/>
    <lineage>
        <taxon>Bacteria</taxon>
        <taxon>Pseudomonadati</taxon>
        <taxon>Bacteroidota</taxon>
        <taxon>Cytophagia</taxon>
        <taxon>Cytophagales</taxon>
        <taxon>Cytophagaceae</taxon>
        <taxon>Spirosoma</taxon>
    </lineage>
</organism>
<evidence type="ECO:0000313" key="3">
    <source>
        <dbReference type="Proteomes" id="UP000249016"/>
    </source>
</evidence>
<comment type="caution">
    <text evidence="2">The sequence shown here is derived from an EMBL/GenBank/DDBJ whole genome shotgun (WGS) entry which is preliminary data.</text>
</comment>
<evidence type="ECO:0008006" key="4">
    <source>
        <dbReference type="Google" id="ProtNLM"/>
    </source>
</evidence>
<feature type="chain" id="PRO_5016440659" description="Hyalin" evidence="1">
    <location>
        <begin position="22"/>
        <end position="440"/>
    </location>
</feature>
<evidence type="ECO:0000256" key="1">
    <source>
        <dbReference type="SAM" id="SignalP"/>
    </source>
</evidence>
<reference evidence="2 3" key="1">
    <citation type="submission" date="2018-06" db="EMBL/GenBank/DDBJ databases">
        <title>Spirosoma sp. HMF3257 Genome sequencing and assembly.</title>
        <authorList>
            <person name="Kang H."/>
            <person name="Cha I."/>
            <person name="Kim H."/>
            <person name="Kang J."/>
            <person name="Joh K."/>
        </authorList>
    </citation>
    <scope>NUCLEOTIDE SEQUENCE [LARGE SCALE GENOMIC DNA]</scope>
    <source>
        <strain evidence="2 3">HMF3257</strain>
    </source>
</reference>
<name>A0A327NMF6_9BACT</name>
<keyword evidence="1" id="KW-0732">Signal</keyword>
<keyword evidence="3" id="KW-1185">Reference proteome</keyword>
<evidence type="ECO:0000313" key="2">
    <source>
        <dbReference type="EMBL" id="RAI75905.1"/>
    </source>
</evidence>
<dbReference type="NCBIfam" id="TIGR04534">
    <property type="entry name" value="ELWxxDGT_rpt"/>
    <property type="match status" value="1"/>
</dbReference>
<accession>A0A327NMF6</accession>
<proteinExistence type="predicted"/>
<sequence>MRLFFYLLLSLCLPDLLQAQALIKDIRPGTPSSKPDQLVNVNGTLFFVADDGEHGPELWKSNGTSAGTILVKDLIPGPAGSAINDMTPVNGKLFFSALSPSSKTRQLWVSSGFAANTVIPYDGHKEAEVRDASQLTAFAVEVYYVKHGSLGGTDQWLVQHSDGSPSGTKAFLQFGFDPVKEGKQPPAYFTYLTGSIYFAYKGDLWRTNGQSGATNSFVVKAGTDPKSLVNYGTSLLFIGGPSQSELWSSQGTLGSTKKVLIPTGGSKLYGLTRAGKYVFFSAGTGAKEVWVTDGTAQGTKKLASLSGPIGKLINLSTPNPFQLGDYKTYFTTAPTNELYFTDGKSVTKVTGAFNGPVTSLVKFKESLYFTAANGLFQTSNTQAVPVFTSNSSISNLADVNGRLFFSHDGPASGVELFGLGFLAKSIPLLKGAGKASQAQK</sequence>
<dbReference type="Proteomes" id="UP000249016">
    <property type="component" value="Unassembled WGS sequence"/>
</dbReference>
<dbReference type="AlphaFoldDB" id="A0A327NMF6"/>
<gene>
    <name evidence="2" type="ORF">HMF3257_20200</name>
</gene>
<feature type="signal peptide" evidence="1">
    <location>
        <begin position="1"/>
        <end position="21"/>
    </location>
</feature>